<dbReference type="RefSeq" id="WP_214296185.1">
    <property type="nucleotide sequence ID" value="NZ_JAHDYS010000001.1"/>
</dbReference>
<feature type="binding site" evidence="8">
    <location>
        <position position="57"/>
    </location>
    <ligand>
        <name>Mg(2+)</name>
        <dbReference type="ChEBI" id="CHEBI:18420"/>
    </ligand>
</feature>
<keyword evidence="7 8" id="KW-0275">Fatty acid biosynthesis</keyword>
<proteinExistence type="inferred from homology"/>
<keyword evidence="8" id="KW-0963">Cytoplasm</keyword>
<dbReference type="GO" id="GO:0008897">
    <property type="term" value="F:holo-[acyl-carrier-protein] synthase activity"/>
    <property type="evidence" value="ECO:0007669"/>
    <property type="project" value="UniProtKB-EC"/>
</dbReference>
<comment type="function">
    <text evidence="8">Transfers the 4'-phosphopantetheine moiety from coenzyme A to a Ser of acyl-carrier-protein.</text>
</comment>
<evidence type="ECO:0000256" key="6">
    <source>
        <dbReference type="ARBA" id="ARBA00023098"/>
    </source>
</evidence>
<evidence type="ECO:0000256" key="2">
    <source>
        <dbReference type="ARBA" id="ARBA00022679"/>
    </source>
</evidence>
<reference evidence="10 11" key="1">
    <citation type="submission" date="2021-05" db="EMBL/GenBank/DDBJ databases">
        <title>The draft genome of Geobacter chapellei DSM 13688.</title>
        <authorList>
            <person name="Xu Z."/>
            <person name="Masuda Y."/>
            <person name="Itoh H."/>
            <person name="Senoo K."/>
        </authorList>
    </citation>
    <scope>NUCLEOTIDE SEQUENCE [LARGE SCALE GENOMIC DNA]</scope>
    <source>
        <strain evidence="10 11">DSM 13688</strain>
    </source>
</reference>
<keyword evidence="5 8" id="KW-0460">Magnesium</keyword>
<keyword evidence="1 8" id="KW-0444">Lipid biosynthesis</keyword>
<dbReference type="EC" id="2.7.8.7" evidence="8"/>
<dbReference type="EMBL" id="JAHDYS010000001">
    <property type="protein sequence ID" value="MBT1070490.1"/>
    <property type="molecule type" value="Genomic_DNA"/>
</dbReference>
<dbReference type="NCBIfam" id="NF011250">
    <property type="entry name" value="PRK14656.1"/>
    <property type="match status" value="1"/>
</dbReference>
<dbReference type="InterPro" id="IPR002582">
    <property type="entry name" value="ACPS"/>
</dbReference>
<comment type="subcellular location">
    <subcellularLocation>
        <location evidence="8">Cytoplasm</location>
    </subcellularLocation>
</comment>
<evidence type="ECO:0000256" key="3">
    <source>
        <dbReference type="ARBA" id="ARBA00022723"/>
    </source>
</evidence>
<sequence>MIAGIGTDIVAVERFQRFVDTNNTALLQRLFTMRELSVCSARKEKATCLAGRFAAKEAFVKALGTGLRDGISWLDMEVINDHLGKPELHLSGKTEEIFLTRKLGTAFLSISHDGGHAIAMVVLEAG</sequence>
<dbReference type="Pfam" id="PF01648">
    <property type="entry name" value="ACPS"/>
    <property type="match status" value="1"/>
</dbReference>
<dbReference type="Proteomes" id="UP000784128">
    <property type="component" value="Unassembled WGS sequence"/>
</dbReference>
<comment type="similarity">
    <text evidence="8">Belongs to the P-Pant transferase superfamily. AcpS family.</text>
</comment>
<evidence type="ECO:0000256" key="7">
    <source>
        <dbReference type="ARBA" id="ARBA00023160"/>
    </source>
</evidence>
<dbReference type="NCBIfam" id="TIGR00516">
    <property type="entry name" value="acpS"/>
    <property type="match status" value="1"/>
</dbReference>
<comment type="caution">
    <text evidence="10">The sequence shown here is derived from an EMBL/GenBank/DDBJ whole genome shotgun (WGS) entry which is preliminary data.</text>
</comment>
<evidence type="ECO:0000256" key="4">
    <source>
        <dbReference type="ARBA" id="ARBA00022832"/>
    </source>
</evidence>
<keyword evidence="3 8" id="KW-0479">Metal-binding</keyword>
<evidence type="ECO:0000313" key="11">
    <source>
        <dbReference type="Proteomes" id="UP000784128"/>
    </source>
</evidence>
<keyword evidence="2 8" id="KW-0808">Transferase</keyword>
<comment type="cofactor">
    <cofactor evidence="8">
        <name>Mg(2+)</name>
        <dbReference type="ChEBI" id="CHEBI:18420"/>
    </cofactor>
</comment>
<dbReference type="InterPro" id="IPR008278">
    <property type="entry name" value="4-PPantetheinyl_Trfase_dom"/>
</dbReference>
<gene>
    <name evidence="8" type="primary">acpS</name>
    <name evidence="10" type="ORF">KJB30_01700</name>
</gene>
<evidence type="ECO:0000259" key="9">
    <source>
        <dbReference type="Pfam" id="PF01648"/>
    </source>
</evidence>
<dbReference type="SUPFAM" id="SSF56214">
    <property type="entry name" value="4'-phosphopantetheinyl transferase"/>
    <property type="match status" value="1"/>
</dbReference>
<evidence type="ECO:0000256" key="1">
    <source>
        <dbReference type="ARBA" id="ARBA00022516"/>
    </source>
</evidence>
<keyword evidence="4 8" id="KW-0276">Fatty acid metabolism</keyword>
<dbReference type="NCBIfam" id="NF000832">
    <property type="entry name" value="PRK00070.3-2"/>
    <property type="match status" value="1"/>
</dbReference>
<accession>A0ABS5U488</accession>
<protein>
    <recommendedName>
        <fullName evidence="8">Holo-[acyl-carrier-protein] synthase</fullName>
        <shortName evidence="8">Holo-ACP synthase</shortName>
        <ecNumber evidence="8">2.7.8.7</ecNumber>
    </recommendedName>
    <alternativeName>
        <fullName evidence="8">4'-phosphopantetheinyl transferase AcpS</fullName>
    </alternativeName>
</protein>
<keyword evidence="11" id="KW-1185">Reference proteome</keyword>
<dbReference type="NCBIfam" id="TIGR00556">
    <property type="entry name" value="pantethn_trn"/>
    <property type="match status" value="1"/>
</dbReference>
<dbReference type="InterPro" id="IPR004568">
    <property type="entry name" value="Ppantetheine-prot_Trfase_dom"/>
</dbReference>
<feature type="binding site" evidence="8">
    <location>
        <position position="8"/>
    </location>
    <ligand>
        <name>Mg(2+)</name>
        <dbReference type="ChEBI" id="CHEBI:18420"/>
    </ligand>
</feature>
<keyword evidence="6 8" id="KW-0443">Lipid metabolism</keyword>
<evidence type="ECO:0000256" key="5">
    <source>
        <dbReference type="ARBA" id="ARBA00022842"/>
    </source>
</evidence>
<dbReference type="InterPro" id="IPR037143">
    <property type="entry name" value="4-PPantetheinyl_Trfase_dom_sf"/>
</dbReference>
<dbReference type="HAMAP" id="MF_00101">
    <property type="entry name" value="AcpS"/>
    <property type="match status" value="1"/>
</dbReference>
<dbReference type="Gene3D" id="3.90.470.20">
    <property type="entry name" value="4'-phosphopantetheinyl transferase domain"/>
    <property type="match status" value="1"/>
</dbReference>
<comment type="catalytic activity">
    <reaction evidence="8">
        <text>apo-[ACP] + CoA = holo-[ACP] + adenosine 3',5'-bisphosphate + H(+)</text>
        <dbReference type="Rhea" id="RHEA:12068"/>
        <dbReference type="Rhea" id="RHEA-COMP:9685"/>
        <dbReference type="Rhea" id="RHEA-COMP:9690"/>
        <dbReference type="ChEBI" id="CHEBI:15378"/>
        <dbReference type="ChEBI" id="CHEBI:29999"/>
        <dbReference type="ChEBI" id="CHEBI:57287"/>
        <dbReference type="ChEBI" id="CHEBI:58343"/>
        <dbReference type="ChEBI" id="CHEBI:64479"/>
        <dbReference type="EC" id="2.7.8.7"/>
    </reaction>
</comment>
<organism evidence="10 11">
    <name type="scientific">Pelotalea chapellei</name>
    <dbReference type="NCBI Taxonomy" id="44671"/>
    <lineage>
        <taxon>Bacteria</taxon>
        <taxon>Pseudomonadati</taxon>
        <taxon>Thermodesulfobacteriota</taxon>
        <taxon>Desulfuromonadia</taxon>
        <taxon>Geobacterales</taxon>
        <taxon>Geobacteraceae</taxon>
        <taxon>Pelotalea</taxon>
    </lineage>
</organism>
<feature type="domain" description="4'-phosphopantetheinyl transferase" evidence="9">
    <location>
        <begin position="4"/>
        <end position="119"/>
    </location>
</feature>
<name>A0ABS5U488_9BACT</name>
<evidence type="ECO:0000256" key="8">
    <source>
        <dbReference type="HAMAP-Rule" id="MF_00101"/>
    </source>
</evidence>
<evidence type="ECO:0000313" key="10">
    <source>
        <dbReference type="EMBL" id="MBT1070490.1"/>
    </source>
</evidence>